<dbReference type="Gene3D" id="2.60.120.10">
    <property type="entry name" value="Jelly Rolls"/>
    <property type="match status" value="1"/>
</dbReference>
<evidence type="ECO:0000259" key="1">
    <source>
        <dbReference type="Pfam" id="PF07883"/>
    </source>
</evidence>
<reference evidence="2 3" key="1">
    <citation type="submission" date="2022-01" db="EMBL/GenBank/DDBJ databases">
        <authorList>
            <person name="Won M."/>
            <person name="Kim S.-J."/>
            <person name="Kwon S.-W."/>
        </authorList>
    </citation>
    <scope>NUCLEOTIDE SEQUENCE [LARGE SCALE GENOMIC DNA]</scope>
    <source>
        <strain evidence="2 3">KCTC 23505</strain>
    </source>
</reference>
<dbReference type="Proteomes" id="UP001521209">
    <property type="component" value="Unassembled WGS sequence"/>
</dbReference>
<proteinExistence type="predicted"/>
<comment type="caution">
    <text evidence="2">The sequence shown here is derived from an EMBL/GenBank/DDBJ whole genome shotgun (WGS) entry which is preliminary data.</text>
</comment>
<dbReference type="SUPFAM" id="SSF51182">
    <property type="entry name" value="RmlC-like cupins"/>
    <property type="match status" value="1"/>
</dbReference>
<protein>
    <submittedName>
        <fullName evidence="2">Cupin domain-containing protein</fullName>
    </submittedName>
</protein>
<keyword evidence="3" id="KW-1185">Reference proteome</keyword>
<dbReference type="RefSeq" id="WP_235702342.1">
    <property type="nucleotide sequence ID" value="NZ_JAKGBZ010000001.1"/>
</dbReference>
<name>A0ABS9DTP7_9PROT</name>
<dbReference type="InterPro" id="IPR013096">
    <property type="entry name" value="Cupin_2"/>
</dbReference>
<evidence type="ECO:0000313" key="2">
    <source>
        <dbReference type="EMBL" id="MCF3945101.1"/>
    </source>
</evidence>
<dbReference type="EMBL" id="JAKGBZ010000001">
    <property type="protein sequence ID" value="MCF3945101.1"/>
    <property type="molecule type" value="Genomic_DNA"/>
</dbReference>
<accession>A0ABS9DTP7</accession>
<dbReference type="Pfam" id="PF07883">
    <property type="entry name" value="Cupin_2"/>
    <property type="match status" value="1"/>
</dbReference>
<gene>
    <name evidence="2" type="ORF">L2A60_00165</name>
</gene>
<sequence>MPDGDWMFSLRDAEARLPDDPNVSRVFYGLRHGTMRIGLYAPRGRDIQKPHTQDELYIVASGTGDFVKGGERRRFAPQDAIFVEAGIEHRFENFSEDFAAWVIFWGAAGGEAGPPA</sequence>
<dbReference type="InterPro" id="IPR011051">
    <property type="entry name" value="RmlC_Cupin_sf"/>
</dbReference>
<dbReference type="InterPro" id="IPR014710">
    <property type="entry name" value="RmlC-like_jellyroll"/>
</dbReference>
<evidence type="ECO:0000313" key="3">
    <source>
        <dbReference type="Proteomes" id="UP001521209"/>
    </source>
</evidence>
<organism evidence="2 3">
    <name type="scientific">Acidiphilium iwatense</name>
    <dbReference type="NCBI Taxonomy" id="768198"/>
    <lineage>
        <taxon>Bacteria</taxon>
        <taxon>Pseudomonadati</taxon>
        <taxon>Pseudomonadota</taxon>
        <taxon>Alphaproteobacteria</taxon>
        <taxon>Acetobacterales</taxon>
        <taxon>Acidocellaceae</taxon>
        <taxon>Acidiphilium</taxon>
    </lineage>
</organism>
<feature type="domain" description="Cupin type-2" evidence="1">
    <location>
        <begin position="40"/>
        <end position="102"/>
    </location>
</feature>